<dbReference type="Gene3D" id="1.10.10.10">
    <property type="entry name" value="Winged helix-like DNA-binding domain superfamily/Winged helix DNA-binding domain"/>
    <property type="match status" value="1"/>
</dbReference>
<protein>
    <submittedName>
        <fullName evidence="13">Response regulator transcription factor</fullName>
    </submittedName>
</protein>
<evidence type="ECO:0000259" key="12">
    <source>
        <dbReference type="PROSITE" id="PS51755"/>
    </source>
</evidence>
<dbReference type="FunFam" id="3.40.50.2300:FF:000001">
    <property type="entry name" value="DNA-binding response regulator PhoB"/>
    <property type="match status" value="1"/>
</dbReference>
<evidence type="ECO:0000256" key="6">
    <source>
        <dbReference type="ARBA" id="ARBA00023159"/>
    </source>
</evidence>
<dbReference type="Pfam" id="PF00486">
    <property type="entry name" value="Trans_reg_C"/>
    <property type="match status" value="1"/>
</dbReference>
<dbReference type="SMART" id="SM00862">
    <property type="entry name" value="Trans_reg_C"/>
    <property type="match status" value="1"/>
</dbReference>
<accession>A0A4D7CQT8</accession>
<dbReference type="PROSITE" id="PS51755">
    <property type="entry name" value="OMPR_PHOB"/>
    <property type="match status" value="1"/>
</dbReference>
<feature type="DNA-binding region" description="OmpR/PhoB-type" evidence="10">
    <location>
        <begin position="138"/>
        <end position="237"/>
    </location>
</feature>
<evidence type="ECO:0000256" key="7">
    <source>
        <dbReference type="ARBA" id="ARBA00023163"/>
    </source>
</evidence>
<keyword evidence="7" id="KW-0804">Transcription</keyword>
<keyword evidence="4" id="KW-0805">Transcription regulation</keyword>
<keyword evidence="8" id="KW-0961">Cell wall biogenesis/degradation</keyword>
<evidence type="ECO:0000256" key="8">
    <source>
        <dbReference type="ARBA" id="ARBA00023316"/>
    </source>
</evidence>
<keyword evidence="3" id="KW-0902">Two-component regulatory system</keyword>
<dbReference type="InterPro" id="IPR011006">
    <property type="entry name" value="CheY-like_superfamily"/>
</dbReference>
<feature type="domain" description="Response regulatory" evidence="11">
    <location>
        <begin position="2"/>
        <end position="116"/>
    </location>
</feature>
<feature type="modified residue" description="4-aspartylphosphate" evidence="9">
    <location>
        <position position="51"/>
    </location>
</feature>
<dbReference type="InterPro" id="IPR036388">
    <property type="entry name" value="WH-like_DNA-bd_sf"/>
</dbReference>
<dbReference type="FunFam" id="1.10.10.10:FF:000018">
    <property type="entry name" value="DNA-binding response regulator ResD"/>
    <property type="match status" value="1"/>
</dbReference>
<dbReference type="PANTHER" id="PTHR48111:SF73">
    <property type="entry name" value="ALKALINE PHOSPHATASE SYNTHESIS TRANSCRIPTIONAL REGULATORY PROTEIN PHOP"/>
    <property type="match status" value="1"/>
</dbReference>
<dbReference type="GO" id="GO:0000156">
    <property type="term" value="F:phosphorelay response regulator activity"/>
    <property type="evidence" value="ECO:0007669"/>
    <property type="project" value="TreeGrafter"/>
</dbReference>
<evidence type="ECO:0000313" key="13">
    <source>
        <dbReference type="EMBL" id="QCI86429.1"/>
    </source>
</evidence>
<dbReference type="PROSITE" id="PS50110">
    <property type="entry name" value="RESPONSE_REGULATORY"/>
    <property type="match status" value="1"/>
</dbReference>
<dbReference type="GO" id="GO:0071555">
    <property type="term" value="P:cell wall organization"/>
    <property type="evidence" value="ECO:0007669"/>
    <property type="project" value="UniProtKB-KW"/>
</dbReference>
<dbReference type="Gene3D" id="6.10.250.690">
    <property type="match status" value="1"/>
</dbReference>
<dbReference type="SUPFAM" id="SSF46894">
    <property type="entry name" value="C-terminal effector domain of the bipartite response regulators"/>
    <property type="match status" value="1"/>
</dbReference>
<dbReference type="GO" id="GO:0005829">
    <property type="term" value="C:cytosol"/>
    <property type="evidence" value="ECO:0007669"/>
    <property type="project" value="TreeGrafter"/>
</dbReference>
<evidence type="ECO:0000256" key="2">
    <source>
        <dbReference type="ARBA" id="ARBA00022553"/>
    </source>
</evidence>
<dbReference type="PANTHER" id="PTHR48111">
    <property type="entry name" value="REGULATOR OF RPOS"/>
    <property type="match status" value="1"/>
</dbReference>
<evidence type="ECO:0000313" key="14">
    <source>
        <dbReference type="Proteomes" id="UP000298615"/>
    </source>
</evidence>
<dbReference type="GO" id="GO:0032993">
    <property type="term" value="C:protein-DNA complex"/>
    <property type="evidence" value="ECO:0007669"/>
    <property type="project" value="TreeGrafter"/>
</dbReference>
<evidence type="ECO:0000256" key="4">
    <source>
        <dbReference type="ARBA" id="ARBA00023015"/>
    </source>
</evidence>
<dbReference type="EMBL" id="CP039712">
    <property type="protein sequence ID" value="QCI86429.1"/>
    <property type="molecule type" value="Genomic_DNA"/>
</dbReference>
<dbReference type="InterPro" id="IPR016032">
    <property type="entry name" value="Sig_transdc_resp-reg_C-effctor"/>
</dbReference>
<dbReference type="GO" id="GO:0006355">
    <property type="term" value="P:regulation of DNA-templated transcription"/>
    <property type="evidence" value="ECO:0007669"/>
    <property type="project" value="InterPro"/>
</dbReference>
<evidence type="ECO:0000256" key="9">
    <source>
        <dbReference type="PROSITE-ProRule" id="PRU00169"/>
    </source>
</evidence>
<gene>
    <name evidence="13" type="ORF">FA707_05370</name>
</gene>
<reference evidence="13 14" key="1">
    <citation type="submission" date="2019-04" db="EMBL/GenBank/DDBJ databases">
        <title>Vagococcus sp. nov., isolated from faeces of yaks (Bos grunniens).</title>
        <authorList>
            <person name="Ge Y."/>
        </authorList>
    </citation>
    <scope>NUCLEOTIDE SEQUENCE [LARGE SCALE GENOMIC DNA]</scope>
    <source>
        <strain evidence="13 14">MN-17</strain>
    </source>
</reference>
<keyword evidence="2 9" id="KW-0597">Phosphoprotein</keyword>
<dbReference type="Pfam" id="PF00072">
    <property type="entry name" value="Response_reg"/>
    <property type="match status" value="1"/>
</dbReference>
<evidence type="ECO:0000259" key="11">
    <source>
        <dbReference type="PROSITE" id="PS50110"/>
    </source>
</evidence>
<dbReference type="InterPro" id="IPR001867">
    <property type="entry name" value="OmpR/PhoB-type_DNA-bd"/>
</dbReference>
<dbReference type="Gene3D" id="3.40.50.2300">
    <property type="match status" value="1"/>
</dbReference>
<dbReference type="RefSeq" id="WP_136953260.1">
    <property type="nucleotide sequence ID" value="NZ_CP039712.1"/>
</dbReference>
<evidence type="ECO:0000256" key="1">
    <source>
        <dbReference type="ARBA" id="ARBA00022491"/>
    </source>
</evidence>
<proteinExistence type="predicted"/>
<name>A0A4D7CQT8_9ENTE</name>
<dbReference type="SUPFAM" id="SSF52172">
    <property type="entry name" value="CheY-like"/>
    <property type="match status" value="1"/>
</dbReference>
<sequence>MKILIVDDEVSITTLIDYHLQKAGYETVIVHDGYEAFQTALNQFFDFIVLDVMLPNMDGMDIVKALRQQAVNVPILLLTAKDETVDKIIGIEFGADDYMTKPFSPRELIARIKGILRRASSASITSDVKRLLNEAELDNIITVGELTFNRSAFTIYKQQQLLDLTKKEYELLAYFIERPGRIIDRDTLLNRIWGDDVYSQSRVVDIHVSHLREKIEREPKLPEYLHTVRGFGYKFDYLPHEDSR</sequence>
<evidence type="ECO:0000256" key="3">
    <source>
        <dbReference type="ARBA" id="ARBA00023012"/>
    </source>
</evidence>
<dbReference type="CDD" id="cd00383">
    <property type="entry name" value="trans_reg_C"/>
    <property type="match status" value="1"/>
</dbReference>
<dbReference type="InterPro" id="IPR039420">
    <property type="entry name" value="WalR-like"/>
</dbReference>
<keyword evidence="5 10" id="KW-0238">DNA-binding</keyword>
<organism evidence="13 14">
    <name type="scientific">Vagococcus zengguangii</name>
    <dbReference type="NCBI Taxonomy" id="2571750"/>
    <lineage>
        <taxon>Bacteria</taxon>
        <taxon>Bacillati</taxon>
        <taxon>Bacillota</taxon>
        <taxon>Bacilli</taxon>
        <taxon>Lactobacillales</taxon>
        <taxon>Enterococcaceae</taxon>
        <taxon>Vagococcus</taxon>
    </lineage>
</organism>
<feature type="domain" description="OmpR/PhoB-type" evidence="12">
    <location>
        <begin position="138"/>
        <end position="237"/>
    </location>
</feature>
<dbReference type="InterPro" id="IPR001789">
    <property type="entry name" value="Sig_transdc_resp-reg_receiver"/>
</dbReference>
<keyword evidence="6" id="KW-0010">Activator</keyword>
<keyword evidence="14" id="KW-1185">Reference proteome</keyword>
<keyword evidence="1" id="KW-0678">Repressor</keyword>
<dbReference type="KEGG" id="vao:FA707_05370"/>
<dbReference type="SMART" id="SM00448">
    <property type="entry name" value="REC"/>
    <property type="match status" value="1"/>
</dbReference>
<dbReference type="AlphaFoldDB" id="A0A4D7CQT8"/>
<evidence type="ECO:0000256" key="5">
    <source>
        <dbReference type="ARBA" id="ARBA00023125"/>
    </source>
</evidence>
<dbReference type="Proteomes" id="UP000298615">
    <property type="component" value="Chromosome"/>
</dbReference>
<dbReference type="GO" id="GO:0000976">
    <property type="term" value="F:transcription cis-regulatory region binding"/>
    <property type="evidence" value="ECO:0007669"/>
    <property type="project" value="TreeGrafter"/>
</dbReference>
<evidence type="ECO:0000256" key="10">
    <source>
        <dbReference type="PROSITE-ProRule" id="PRU01091"/>
    </source>
</evidence>